<dbReference type="InterPro" id="IPR029058">
    <property type="entry name" value="AB_hydrolase_fold"/>
</dbReference>
<dbReference type="InterPro" id="IPR001031">
    <property type="entry name" value="Thioesterase"/>
</dbReference>
<organism evidence="3 4">
    <name type="scientific">Actinoplanes teichomyceticus</name>
    <dbReference type="NCBI Taxonomy" id="1867"/>
    <lineage>
        <taxon>Bacteria</taxon>
        <taxon>Bacillati</taxon>
        <taxon>Actinomycetota</taxon>
        <taxon>Actinomycetes</taxon>
        <taxon>Micromonosporales</taxon>
        <taxon>Micromonosporaceae</taxon>
        <taxon>Actinoplanes</taxon>
    </lineage>
</organism>
<name>A0A561VIL4_ACTTI</name>
<dbReference type="AlphaFoldDB" id="A0A561VIL4"/>
<dbReference type="GO" id="GO:0008610">
    <property type="term" value="P:lipid biosynthetic process"/>
    <property type="evidence" value="ECO:0007669"/>
    <property type="project" value="TreeGrafter"/>
</dbReference>
<evidence type="ECO:0000313" key="4">
    <source>
        <dbReference type="Proteomes" id="UP000320239"/>
    </source>
</evidence>
<evidence type="ECO:0000259" key="2">
    <source>
        <dbReference type="Pfam" id="PF00975"/>
    </source>
</evidence>
<dbReference type="EMBL" id="VIWY01000006">
    <property type="protein sequence ID" value="TWG11453.1"/>
    <property type="molecule type" value="Genomic_DNA"/>
</dbReference>
<comment type="caution">
    <text evidence="3">The sequence shown here is derived from an EMBL/GenBank/DDBJ whole genome shotgun (WGS) entry which is preliminary data.</text>
</comment>
<protein>
    <submittedName>
        <fullName evidence="3">Surfactin synthase thioesterase subunit</fullName>
    </submittedName>
</protein>
<reference evidence="3 4" key="1">
    <citation type="submission" date="2019-06" db="EMBL/GenBank/DDBJ databases">
        <title>Sequencing the genomes of 1000 actinobacteria strains.</title>
        <authorList>
            <person name="Klenk H.-P."/>
        </authorList>
    </citation>
    <scope>NUCLEOTIDE SEQUENCE [LARGE SCALE GENOMIC DNA]</scope>
    <source>
        <strain evidence="3 4">DSM 43866</strain>
    </source>
</reference>
<evidence type="ECO:0000313" key="3">
    <source>
        <dbReference type="EMBL" id="TWG11453.1"/>
    </source>
</evidence>
<proteinExistence type="inferred from homology"/>
<feature type="domain" description="Thioesterase" evidence="2">
    <location>
        <begin position="23"/>
        <end position="109"/>
    </location>
</feature>
<comment type="similarity">
    <text evidence="1">Belongs to the thioesterase family.</text>
</comment>
<gene>
    <name evidence="3" type="ORF">FHX34_106183</name>
</gene>
<dbReference type="SUPFAM" id="SSF53474">
    <property type="entry name" value="alpha/beta-Hydrolases"/>
    <property type="match status" value="2"/>
</dbReference>
<accession>A0A561VIL4</accession>
<dbReference type="Gene3D" id="3.40.50.1820">
    <property type="entry name" value="alpha/beta hydrolase"/>
    <property type="match status" value="2"/>
</dbReference>
<dbReference type="RefSeq" id="WP_203723772.1">
    <property type="nucleotide sequence ID" value="NZ_BOMX01000134.1"/>
</dbReference>
<dbReference type="InterPro" id="IPR012223">
    <property type="entry name" value="TEII"/>
</dbReference>
<keyword evidence="4" id="KW-1185">Reference proteome</keyword>
<dbReference type="PANTHER" id="PTHR11487:SF0">
    <property type="entry name" value="S-ACYL FATTY ACID SYNTHASE THIOESTERASE, MEDIUM CHAIN"/>
    <property type="match status" value="1"/>
</dbReference>
<dbReference type="Pfam" id="PF00975">
    <property type="entry name" value="Thioesterase"/>
    <property type="match status" value="2"/>
</dbReference>
<sequence length="487" mass="51035">MSAAPAKWWTVVRRAAREPIRVRLLVLPPAGIGPMPLRPLVTGLPDDVEVLGLQLPGRERRHGEPPGARLTDVLASLGQLRERGRLPTVVYGHRLGALLAPLLAAELGDDCRAVVLNEPPDGALPGRGTASSGDGWAGVAPVPAQELLPGDPAARESLLPVLRADLTLAGAAAEALPEVRLAAPLTILTGPDRAPDTVGVWRDRTRGPVELLTEPPGGPGESPAGRPACAAALHRATERVERVPGVGILCLPFAGGGAGYFRSWSRRAPTGYTVRGLQLPGRESRILETPVTDVRAAARCLLPQVAQALDECTRVVLFGHSLGAVLGFELALLIDRTRPGAVSHLYASGSAAPHRGRAERATGLDDDAFVARVREFAGHHDAALDDPELRELLLPTLRGDVAMHEAYRAEPGARLDVPITVLRGRHDELVSAAEAARWAEVAGAAVTQVELAGGHMYLLDQTDAVLAVIAGTAPSAAVVPHAQNGAT</sequence>
<dbReference type="PANTHER" id="PTHR11487">
    <property type="entry name" value="THIOESTERASE"/>
    <property type="match status" value="1"/>
</dbReference>
<dbReference type="Proteomes" id="UP000320239">
    <property type="component" value="Unassembled WGS sequence"/>
</dbReference>
<evidence type="ECO:0000256" key="1">
    <source>
        <dbReference type="ARBA" id="ARBA00007169"/>
    </source>
</evidence>
<feature type="domain" description="Thioesterase" evidence="2">
    <location>
        <begin position="248"/>
        <end position="469"/>
    </location>
</feature>